<dbReference type="EMBL" id="JPVQ01000046">
    <property type="protein sequence ID" value="KGR89435.1"/>
    <property type="molecule type" value="Genomic_DNA"/>
</dbReference>
<protein>
    <submittedName>
        <fullName evidence="3">Uncharacterized protein</fullName>
    </submittedName>
</protein>
<dbReference type="RefSeq" id="WP_036179236.1">
    <property type="nucleotide sequence ID" value="NZ_AVCZ01000046.1"/>
</dbReference>
<evidence type="ECO:0000256" key="2">
    <source>
        <dbReference type="SAM" id="Phobius"/>
    </source>
</evidence>
<keyword evidence="2" id="KW-0472">Membrane</keyword>
<keyword evidence="2" id="KW-0812">Transmembrane</keyword>
<keyword evidence="2" id="KW-1133">Transmembrane helix</keyword>
<keyword evidence="4" id="KW-1185">Reference proteome</keyword>
<comment type="caution">
    <text evidence="3">The sequence shown here is derived from an EMBL/GenBank/DDBJ whole genome shotgun (WGS) entry which is preliminary data.</text>
</comment>
<dbReference type="Pfam" id="PF11518">
    <property type="entry name" value="DUF3221"/>
    <property type="match status" value="1"/>
</dbReference>
<dbReference type="eggNOG" id="ENOG502ZY3C">
    <property type="taxonomic scope" value="Bacteria"/>
</dbReference>
<gene>
    <name evidence="3" type="ORF">CD30_16935</name>
</gene>
<proteinExistence type="predicted"/>
<sequence>MNEIKQGLIEVAGDLSDSKARLRNQLHQQQNRNKDFRRNVLAGISVVAMIALFFLATTILINQQKELDQTTTAILNDQVFETAKKLNGSFDFYTSEEQINEISYEDYEKKLAFYTYAISLGYEMTDEEIQNSYQKTKQLYSTEEAKKSWQEMFTTNNISWEEYDEYVLKNSPYQVALEKLKQHFMQMYPKIDNTIARSLAEKHAIPYFHETYANEIIVFKKKHTLPLNNKQIYTGENRLGRVIAMEDNMILVVPNATIEDIDTLSTNDILHKYNDGAWYPQDEIPNVKVGYLVETYSKTTSTSGNITLSDIWDLKIIDNNEPQQNDTILLTIPSENTVKVKSFVNMLRWETKTFEMSQTADYEFILESTTYQLWSLEDGFLITTSKGMYRKLNNDFTEDLKNYLNLP</sequence>
<dbReference type="InterPro" id="IPR021598">
    <property type="entry name" value="DUF3221"/>
</dbReference>
<dbReference type="Proteomes" id="UP000030595">
    <property type="component" value="Unassembled WGS sequence"/>
</dbReference>
<evidence type="ECO:0000313" key="3">
    <source>
        <dbReference type="EMBL" id="KGR89435.1"/>
    </source>
</evidence>
<feature type="coiled-coil region" evidence="1">
    <location>
        <begin position="12"/>
        <end position="39"/>
    </location>
</feature>
<evidence type="ECO:0000256" key="1">
    <source>
        <dbReference type="SAM" id="Coils"/>
    </source>
</evidence>
<evidence type="ECO:0000313" key="4">
    <source>
        <dbReference type="Proteomes" id="UP000030595"/>
    </source>
</evidence>
<name>A0A0A3J145_9BACL</name>
<keyword evidence="1" id="KW-0175">Coiled coil</keyword>
<feature type="transmembrane region" description="Helical" evidence="2">
    <location>
        <begin position="40"/>
        <end position="61"/>
    </location>
</feature>
<dbReference type="OrthoDB" id="2730263at2"/>
<dbReference type="AlphaFoldDB" id="A0A0A3J145"/>
<reference evidence="3 4" key="1">
    <citation type="submission" date="2014-02" db="EMBL/GenBank/DDBJ databases">
        <title>Draft genome sequence of Lysinibacillus massiliensis CCUG 49529.</title>
        <authorList>
            <person name="Zhang F."/>
            <person name="Wang G."/>
            <person name="Zhang L."/>
        </authorList>
    </citation>
    <scope>NUCLEOTIDE SEQUENCE [LARGE SCALE GENOMIC DNA]</scope>
    <source>
        <strain evidence="3 4">CCUG 49529</strain>
    </source>
</reference>
<accession>A0A0A3J145</accession>
<organism evidence="3 4">
    <name type="scientific">Ureibacillus massiliensis 4400831 = CIP 108448 = CCUG 49529</name>
    <dbReference type="NCBI Taxonomy" id="1211035"/>
    <lineage>
        <taxon>Bacteria</taxon>
        <taxon>Bacillati</taxon>
        <taxon>Bacillota</taxon>
        <taxon>Bacilli</taxon>
        <taxon>Bacillales</taxon>
        <taxon>Caryophanaceae</taxon>
        <taxon>Ureibacillus</taxon>
    </lineage>
</organism>